<name>A0A1I2C9Q6_9BACT</name>
<protein>
    <recommendedName>
        <fullName evidence="5">Lipoprotein</fullName>
    </recommendedName>
</protein>
<evidence type="ECO:0000313" key="2">
    <source>
        <dbReference type="EMBL" id="TDO03843.1"/>
    </source>
</evidence>
<dbReference type="AlphaFoldDB" id="A0A1I2C9Q6"/>
<dbReference type="PROSITE" id="PS51257">
    <property type="entry name" value="PROKAR_LIPOPROTEIN"/>
    <property type="match status" value="1"/>
</dbReference>
<evidence type="ECO:0000313" key="4">
    <source>
        <dbReference type="Proteomes" id="UP000294848"/>
    </source>
</evidence>
<organism evidence="1 3">
    <name type="scientific">Sunxiuqinia elliptica</name>
    <dbReference type="NCBI Taxonomy" id="655355"/>
    <lineage>
        <taxon>Bacteria</taxon>
        <taxon>Pseudomonadati</taxon>
        <taxon>Bacteroidota</taxon>
        <taxon>Bacteroidia</taxon>
        <taxon>Marinilabiliales</taxon>
        <taxon>Prolixibacteraceae</taxon>
        <taxon>Sunxiuqinia</taxon>
    </lineage>
</organism>
<proteinExistence type="predicted"/>
<dbReference type="Proteomes" id="UP000198964">
    <property type="component" value="Unassembled WGS sequence"/>
</dbReference>
<reference evidence="2 4" key="2">
    <citation type="submission" date="2019-03" db="EMBL/GenBank/DDBJ databases">
        <title>Freshwater and sediment microbial communities from various areas in North America, analyzing microbe dynamics in response to fracking.</title>
        <authorList>
            <person name="Lamendella R."/>
        </authorList>
    </citation>
    <scope>NUCLEOTIDE SEQUENCE [LARGE SCALE GENOMIC DNA]</scope>
    <source>
        <strain evidence="2 4">114D</strain>
    </source>
</reference>
<dbReference type="RefSeq" id="WP_093918377.1">
    <property type="nucleotide sequence ID" value="NZ_FONW01000001.1"/>
</dbReference>
<keyword evidence="3" id="KW-1185">Reference proteome</keyword>
<evidence type="ECO:0000313" key="1">
    <source>
        <dbReference type="EMBL" id="SFE65056.1"/>
    </source>
</evidence>
<sequence length="175" mass="19606">MKNLLLVAAVILMAACQSKIKQESANPKTESIQTNVVVVDQLLAKAETLVDKPVVVQGHVTHTCKHSGKRCFIVGDDANLSIRVEAGGQIQGFNRELVGNSIAVKGILKERRLTAEYIDQWEEKVQNQEAQEDGSAETCAAEMNNINNMRQWMEDNEKNYYSIYYINGENYDIVD</sequence>
<evidence type="ECO:0000313" key="3">
    <source>
        <dbReference type="Proteomes" id="UP000198964"/>
    </source>
</evidence>
<dbReference type="OrthoDB" id="1118652at2"/>
<dbReference type="Proteomes" id="UP000294848">
    <property type="component" value="Unassembled WGS sequence"/>
</dbReference>
<evidence type="ECO:0008006" key="5">
    <source>
        <dbReference type="Google" id="ProtNLM"/>
    </source>
</evidence>
<gene>
    <name evidence="2" type="ORF">DET52_102178</name>
    <name evidence="1" type="ORF">SAMN05216283_101662</name>
</gene>
<dbReference type="EMBL" id="FONW01000001">
    <property type="protein sequence ID" value="SFE65056.1"/>
    <property type="molecule type" value="Genomic_DNA"/>
</dbReference>
<dbReference type="EMBL" id="SNWI01000002">
    <property type="protein sequence ID" value="TDO03843.1"/>
    <property type="molecule type" value="Genomic_DNA"/>
</dbReference>
<reference evidence="1 3" key="1">
    <citation type="submission" date="2016-10" db="EMBL/GenBank/DDBJ databases">
        <authorList>
            <person name="de Groot N.N."/>
        </authorList>
    </citation>
    <scope>NUCLEOTIDE SEQUENCE [LARGE SCALE GENOMIC DNA]</scope>
    <source>
        <strain evidence="1 3">CGMCC 1.9156</strain>
    </source>
</reference>
<dbReference type="STRING" id="655355.SAMN05216283_101662"/>
<accession>A0A1I2C9Q6</accession>